<name>A0ABY4T1R9_9GAMM</name>
<sequence>MLLDPSSPYSELQPAPFFMNDVAWATAVSSLPGPPITDQQALDVMRWDLGLTKARPDIDVAVGSGEGFRDRFVAASARKADVDPDIFWHMLTLTGYRHSTKAAYYAVAMQMLRRQMAEVPARRHAALGIDAATFQRVMQAYHLGQVPEHDLRYLSTLVQHRLIHWRVGGKASTGLRELPVAFRIARVAAAYRDADGYFMGAPCTPDALPDKQVAGSGQPGDYRDLCLVAATDRAVHRWYLQEVRNEARLRPDRRHARSSQLLASLIAMVMPLFEMANILEVMEAAVADDLLAADAIGVDEAEVAAERADLLTCRIPE</sequence>
<protein>
    <submittedName>
        <fullName evidence="1">Uncharacterized protein</fullName>
    </submittedName>
</protein>
<accession>A0ABY4T1R9</accession>
<dbReference type="Proteomes" id="UP001056681">
    <property type="component" value="Chromosome"/>
</dbReference>
<dbReference type="RefSeq" id="WP_250338957.1">
    <property type="nucleotide sequence ID" value="NZ_CP063231.1"/>
</dbReference>
<gene>
    <name evidence="1" type="ORF">IM816_16740</name>
</gene>
<evidence type="ECO:0000313" key="1">
    <source>
        <dbReference type="EMBL" id="URL58219.1"/>
    </source>
</evidence>
<dbReference type="EMBL" id="CP063231">
    <property type="protein sequence ID" value="URL58219.1"/>
    <property type="molecule type" value="Genomic_DNA"/>
</dbReference>
<organism evidence="1 2">
    <name type="scientific">Luteibacter flocculans</name>
    <dbReference type="NCBI Taxonomy" id="2780091"/>
    <lineage>
        <taxon>Bacteria</taxon>
        <taxon>Pseudomonadati</taxon>
        <taxon>Pseudomonadota</taxon>
        <taxon>Gammaproteobacteria</taxon>
        <taxon>Lysobacterales</taxon>
        <taxon>Rhodanobacteraceae</taxon>
        <taxon>Luteibacter</taxon>
    </lineage>
</organism>
<proteinExistence type="predicted"/>
<evidence type="ECO:0000313" key="2">
    <source>
        <dbReference type="Proteomes" id="UP001056681"/>
    </source>
</evidence>
<keyword evidence="2" id="KW-1185">Reference proteome</keyword>
<reference evidence="1" key="1">
    <citation type="submission" date="2020-10" db="EMBL/GenBank/DDBJ databases">
        <title>Whole-genome sequence of Luteibacter sp. EIF3.</title>
        <authorList>
            <person name="Friedrich I."/>
            <person name="Hertel R."/>
            <person name="Daniel R."/>
        </authorList>
    </citation>
    <scope>NUCLEOTIDE SEQUENCE</scope>
    <source>
        <strain evidence="1">EIF3</strain>
    </source>
</reference>